<dbReference type="Gene3D" id="3.20.20.10">
    <property type="entry name" value="Alanine racemase"/>
    <property type="match status" value="1"/>
</dbReference>
<dbReference type="InterPro" id="IPR051466">
    <property type="entry name" value="D-amino_acid_metab_enzyme"/>
</dbReference>
<dbReference type="EMBL" id="MIKG01000018">
    <property type="protein sequence ID" value="RAO72206.1"/>
    <property type="molecule type" value="Genomic_DNA"/>
</dbReference>
<name>A0A364L8R7_TALAM</name>
<reference evidence="4 5" key="1">
    <citation type="journal article" date="2017" name="Biotechnol. Biofuels">
        <title>Differential beta-glucosidase expression as a function of carbon source availability in Talaromyces amestolkiae: a genomic and proteomic approach.</title>
        <authorList>
            <person name="de Eugenio L.I."/>
            <person name="Mendez-Liter J.A."/>
            <person name="Nieto-Dominguez M."/>
            <person name="Alonso L."/>
            <person name="Gil-Munoz J."/>
            <person name="Barriuso J."/>
            <person name="Prieto A."/>
            <person name="Martinez M.J."/>
        </authorList>
    </citation>
    <scope>NUCLEOTIDE SEQUENCE [LARGE SCALE GENOMIC DNA]</scope>
    <source>
        <strain evidence="4 5">CIB</strain>
    </source>
</reference>
<dbReference type="GeneID" id="63797432"/>
<evidence type="ECO:0000313" key="5">
    <source>
        <dbReference type="Proteomes" id="UP000249363"/>
    </source>
</evidence>
<dbReference type="AlphaFoldDB" id="A0A364L8R7"/>
<keyword evidence="2" id="KW-0456">Lyase</keyword>
<proteinExistence type="inferred from homology"/>
<dbReference type="OrthoDB" id="20198at2759"/>
<evidence type="ECO:0000259" key="3">
    <source>
        <dbReference type="SMART" id="SM01119"/>
    </source>
</evidence>
<dbReference type="PANTHER" id="PTHR28004:SF2">
    <property type="entry name" value="D-SERINE DEHYDRATASE"/>
    <property type="match status" value="1"/>
</dbReference>
<sequence>MASEKELQQFYIGQDIITVPKPAAILDAAIIRRHCREMLETIQLLNVGFRAHIKSHKTTQIASLQVSTNPTLTANFIVSTILELETLLPLLLQFKAQNRAFNVLYGIPLAPSHVQRLAEIALDLSVAESISVIIDHPTQLDHLQQFWSTITKPPVIGVFLKVDTGYHRAGLPPTALNKSHLVERIVEAERAGVVKLLGVYSHSSLSYAATTPEEAMMHLVSEIEGCKDALRLHANLLSPVPLDKGKKREVVISVGATPQILSSRYLLLPHGNESPEAAALRQALRVQEISPSLEVKIEFHAGVYTLLDMQQFSTNASVSAALSERSPKTEIAISILTEVCSIYNDGERETPEALLAAGTLALGREPCASYSGWGVLSSWKRQTSNDDRLIVARISQEHAIVSYESGGDGRIPLSVGQIVKIFPNHACVAGAFYNHYFVVDSELDPNAAKIVDVWVRAKGSDEITSRLSRSRNQ</sequence>
<evidence type="ECO:0000313" key="4">
    <source>
        <dbReference type="EMBL" id="RAO72206.1"/>
    </source>
</evidence>
<keyword evidence="5" id="KW-1185">Reference proteome</keyword>
<evidence type="ECO:0000256" key="2">
    <source>
        <dbReference type="ARBA" id="ARBA00023239"/>
    </source>
</evidence>
<dbReference type="InterPro" id="IPR029066">
    <property type="entry name" value="PLP-binding_barrel"/>
</dbReference>
<dbReference type="Pfam" id="PF14031">
    <property type="entry name" value="D-ser_dehydrat"/>
    <property type="match status" value="1"/>
</dbReference>
<organism evidence="4 5">
    <name type="scientific">Talaromyces amestolkiae</name>
    <dbReference type="NCBI Taxonomy" id="1196081"/>
    <lineage>
        <taxon>Eukaryota</taxon>
        <taxon>Fungi</taxon>
        <taxon>Dikarya</taxon>
        <taxon>Ascomycota</taxon>
        <taxon>Pezizomycotina</taxon>
        <taxon>Eurotiomycetes</taxon>
        <taxon>Eurotiomycetidae</taxon>
        <taxon>Eurotiales</taxon>
        <taxon>Trichocomaceae</taxon>
        <taxon>Talaromyces</taxon>
        <taxon>Talaromyces sect. Talaromyces</taxon>
    </lineage>
</organism>
<gene>
    <name evidence="4" type="ORF">BHQ10_008218</name>
</gene>
<dbReference type="InterPro" id="IPR026956">
    <property type="entry name" value="D-ser_dehydrat-like_dom"/>
</dbReference>
<comment type="caution">
    <text evidence="4">The sequence shown here is derived from an EMBL/GenBank/DDBJ whole genome shotgun (WGS) entry which is preliminary data.</text>
</comment>
<dbReference type="SUPFAM" id="SSF51419">
    <property type="entry name" value="PLP-binding barrel"/>
    <property type="match status" value="1"/>
</dbReference>
<dbReference type="SMART" id="SM01119">
    <property type="entry name" value="D-ser_dehydrat"/>
    <property type="match status" value="1"/>
</dbReference>
<dbReference type="PANTHER" id="PTHR28004">
    <property type="entry name" value="ZGC:162816-RELATED"/>
    <property type="match status" value="1"/>
</dbReference>
<dbReference type="InterPro" id="IPR001608">
    <property type="entry name" value="Ala_racemase_N"/>
</dbReference>
<protein>
    <recommendedName>
        <fullName evidence="3">D-serine dehydratase-like domain-containing protein</fullName>
    </recommendedName>
</protein>
<dbReference type="InterPro" id="IPR042208">
    <property type="entry name" value="D-ser_dehydrat-like_sf"/>
</dbReference>
<dbReference type="Gene3D" id="2.40.37.20">
    <property type="entry name" value="D-serine dehydratase-like domain"/>
    <property type="match status" value="1"/>
</dbReference>
<dbReference type="STRING" id="1196081.A0A364L8R7"/>
<dbReference type="GO" id="GO:0036088">
    <property type="term" value="P:D-serine catabolic process"/>
    <property type="evidence" value="ECO:0007669"/>
    <property type="project" value="TreeGrafter"/>
</dbReference>
<dbReference type="GO" id="GO:0008721">
    <property type="term" value="F:D-serine ammonia-lyase activity"/>
    <property type="evidence" value="ECO:0007669"/>
    <property type="project" value="TreeGrafter"/>
</dbReference>
<comment type="similarity">
    <text evidence="1">Belongs to the DSD1 family.</text>
</comment>
<accession>A0A364L8R7</accession>
<dbReference type="RefSeq" id="XP_040736720.1">
    <property type="nucleotide sequence ID" value="XM_040880999.1"/>
</dbReference>
<evidence type="ECO:0000256" key="1">
    <source>
        <dbReference type="ARBA" id="ARBA00005323"/>
    </source>
</evidence>
<feature type="domain" description="D-serine dehydratase-like" evidence="3">
    <location>
        <begin position="332"/>
        <end position="440"/>
    </location>
</feature>
<dbReference type="Pfam" id="PF01168">
    <property type="entry name" value="Ala_racemase_N"/>
    <property type="match status" value="1"/>
</dbReference>
<dbReference type="Proteomes" id="UP000249363">
    <property type="component" value="Unassembled WGS sequence"/>
</dbReference>